<dbReference type="InterPro" id="IPR036249">
    <property type="entry name" value="Thioredoxin-like_sf"/>
</dbReference>
<proteinExistence type="predicted"/>
<evidence type="ECO:0000259" key="1">
    <source>
        <dbReference type="PROSITE" id="PS50405"/>
    </source>
</evidence>
<dbReference type="InterPro" id="IPR010987">
    <property type="entry name" value="Glutathione-S-Trfase_C-like"/>
</dbReference>
<dbReference type="PANTHER" id="PTHR32419:SF6">
    <property type="entry name" value="GLUTATHIONE S-TRANSFERASE OMEGA-LIKE 1-RELATED"/>
    <property type="match status" value="1"/>
</dbReference>
<dbReference type="SFLD" id="SFLDS00019">
    <property type="entry name" value="Glutathione_Transferase_(cytos"/>
    <property type="match status" value="1"/>
</dbReference>
<dbReference type="SFLD" id="SFLDG01206">
    <property type="entry name" value="Xi.1"/>
    <property type="match status" value="1"/>
</dbReference>
<organism evidence="2 3">
    <name type="scientific">Sessilibacter corallicola</name>
    <dbReference type="NCBI Taxonomy" id="2904075"/>
    <lineage>
        <taxon>Bacteria</taxon>
        <taxon>Pseudomonadati</taxon>
        <taxon>Pseudomonadota</taxon>
        <taxon>Gammaproteobacteria</taxon>
        <taxon>Cellvibrionales</taxon>
        <taxon>Cellvibrionaceae</taxon>
        <taxon>Sessilibacter</taxon>
    </lineage>
</organism>
<dbReference type="InterPro" id="IPR016639">
    <property type="entry name" value="GST_Omega/GSH"/>
</dbReference>
<dbReference type="InterPro" id="IPR004045">
    <property type="entry name" value="Glutathione_S-Trfase_N"/>
</dbReference>
<dbReference type="RefSeq" id="WP_353301768.1">
    <property type="nucleotide sequence ID" value="NZ_BAABWN010000002.1"/>
</dbReference>
<sequence length="328" mass="37443">MGLLVDGQWQDKWYDTTKSGGAFVRERASFRNWITADGTPGPTGDGGFKAEAGRYHLYVAMACPWANRALIFRALKGLTDLISVSVVHPDMLGDGWTFDRLGPSRGDDLYNSDFLHEIYTRADPNFTGRVTVPVLWDKRNQTIVNNESADIIRIFNSAFNELTGDTTDYYPESLRSEIDELNAVIYETVNNGVYRAGFATTQSAYEEAFHSLFKTLYELDQRLEKSRYLTGEQITEADWRLFTTLVRFDDVYVGHFKCNKQRIADYNNLSGYLRELYQFPGIAETVDFEQTKRHYYYSHKTINPSGVIPVGPDSNLLLDHGRSHLRSS</sequence>
<dbReference type="Gene3D" id="1.20.1050.10">
    <property type="match status" value="1"/>
</dbReference>
<dbReference type="Proteomes" id="UP001465153">
    <property type="component" value="Unassembled WGS sequence"/>
</dbReference>
<dbReference type="SUPFAM" id="SSF52833">
    <property type="entry name" value="Thioredoxin-like"/>
    <property type="match status" value="1"/>
</dbReference>
<reference evidence="2 3" key="1">
    <citation type="submission" date="2024-04" db="EMBL/GenBank/DDBJ databases">
        <title>Draft genome sequence of Sessilibacter corallicola NBRC 116591.</title>
        <authorList>
            <person name="Miyakawa T."/>
            <person name="Kusuya Y."/>
            <person name="Miura T."/>
        </authorList>
    </citation>
    <scope>NUCLEOTIDE SEQUENCE [LARGE SCALE GENOMIC DNA]</scope>
    <source>
        <strain evidence="2 3">KU-00831-HH</strain>
    </source>
</reference>
<dbReference type="EMBL" id="BAABWN010000002">
    <property type="protein sequence ID" value="GAA6167015.1"/>
    <property type="molecule type" value="Genomic_DNA"/>
</dbReference>
<name>A0ABQ0A5T2_9GAMM</name>
<dbReference type="PIRSF" id="PIRSF015753">
    <property type="entry name" value="GST"/>
    <property type="match status" value="1"/>
</dbReference>
<dbReference type="SUPFAM" id="SSF47616">
    <property type="entry name" value="GST C-terminal domain-like"/>
    <property type="match status" value="1"/>
</dbReference>
<dbReference type="Gene3D" id="3.40.30.10">
    <property type="entry name" value="Glutaredoxin"/>
    <property type="match status" value="1"/>
</dbReference>
<dbReference type="SFLD" id="SFLDG01148">
    <property type="entry name" value="Xi_(cytGST)"/>
    <property type="match status" value="1"/>
</dbReference>
<dbReference type="InterPro" id="IPR047047">
    <property type="entry name" value="GST_Omega-like_C"/>
</dbReference>
<accession>A0ABQ0A5T2</accession>
<gene>
    <name evidence="2" type="ORF">NBRC116591_08250</name>
</gene>
<evidence type="ECO:0000313" key="2">
    <source>
        <dbReference type="EMBL" id="GAA6167015.1"/>
    </source>
</evidence>
<dbReference type="CDD" id="cd03190">
    <property type="entry name" value="GST_C_Omega_like"/>
    <property type="match status" value="1"/>
</dbReference>
<dbReference type="InterPro" id="IPR036282">
    <property type="entry name" value="Glutathione-S-Trfase_C_sf"/>
</dbReference>
<feature type="domain" description="GST C-terminal" evidence="1">
    <location>
        <begin position="171"/>
        <end position="295"/>
    </location>
</feature>
<keyword evidence="3" id="KW-1185">Reference proteome</keyword>
<dbReference type="Pfam" id="PF13410">
    <property type="entry name" value="GST_C_2"/>
    <property type="match status" value="1"/>
</dbReference>
<dbReference type="Pfam" id="PF13409">
    <property type="entry name" value="GST_N_2"/>
    <property type="match status" value="1"/>
</dbReference>
<dbReference type="PROSITE" id="PS50405">
    <property type="entry name" value="GST_CTER"/>
    <property type="match status" value="1"/>
</dbReference>
<evidence type="ECO:0000313" key="3">
    <source>
        <dbReference type="Proteomes" id="UP001465153"/>
    </source>
</evidence>
<dbReference type="InterPro" id="IPR040079">
    <property type="entry name" value="Glutathione_S-Trfase"/>
</dbReference>
<dbReference type="PANTHER" id="PTHR32419">
    <property type="entry name" value="GLUTATHIONYL-HYDROQUINONE REDUCTASE"/>
    <property type="match status" value="1"/>
</dbReference>
<protein>
    <submittedName>
        <fullName evidence="2">Glutathione S-transferase family protein</fullName>
    </submittedName>
</protein>
<comment type="caution">
    <text evidence="2">The sequence shown here is derived from an EMBL/GenBank/DDBJ whole genome shotgun (WGS) entry which is preliminary data.</text>
</comment>